<proteinExistence type="predicted"/>
<evidence type="ECO:0000256" key="1">
    <source>
        <dbReference type="SAM" id="MobiDB-lite"/>
    </source>
</evidence>
<protein>
    <recommendedName>
        <fullName evidence="4">Membrane-associated kinase regulator 2</fullName>
    </recommendedName>
</protein>
<dbReference type="EMBL" id="CM002289">
    <property type="protein sequence ID" value="ESW32111.1"/>
    <property type="molecule type" value="Genomic_DNA"/>
</dbReference>
<feature type="region of interest" description="Disordered" evidence="1">
    <location>
        <begin position="367"/>
        <end position="400"/>
    </location>
</feature>
<reference evidence="3" key="1">
    <citation type="journal article" date="2014" name="Nat. Genet.">
        <title>A reference genome for common bean and genome-wide analysis of dual domestications.</title>
        <authorList>
            <person name="Schmutz J."/>
            <person name="McClean P.E."/>
            <person name="Mamidi S."/>
            <person name="Wu G.A."/>
            <person name="Cannon S.B."/>
            <person name="Grimwood J."/>
            <person name="Jenkins J."/>
            <person name="Shu S."/>
            <person name="Song Q."/>
            <person name="Chavarro C."/>
            <person name="Torres-Torres M."/>
            <person name="Geffroy V."/>
            <person name="Moghaddam S.M."/>
            <person name="Gao D."/>
            <person name="Abernathy B."/>
            <person name="Barry K."/>
            <person name="Blair M."/>
            <person name="Brick M.A."/>
            <person name="Chovatia M."/>
            <person name="Gepts P."/>
            <person name="Goodstein D.M."/>
            <person name="Gonzales M."/>
            <person name="Hellsten U."/>
            <person name="Hyten D.L."/>
            <person name="Jia G."/>
            <person name="Kelly J.D."/>
            <person name="Kudrna D."/>
            <person name="Lee R."/>
            <person name="Richard M.M."/>
            <person name="Miklas P.N."/>
            <person name="Osorno J.M."/>
            <person name="Rodrigues J."/>
            <person name="Thareau V."/>
            <person name="Urrea C.A."/>
            <person name="Wang M."/>
            <person name="Yu Y."/>
            <person name="Zhang M."/>
            <person name="Wing R.A."/>
            <person name="Cregan P.B."/>
            <person name="Rokhsar D.S."/>
            <person name="Jackson S.A."/>
        </authorList>
    </citation>
    <scope>NUCLEOTIDE SEQUENCE [LARGE SCALE GENOMIC DNA]</scope>
    <source>
        <strain evidence="3">cv. G19833</strain>
    </source>
</reference>
<feature type="region of interest" description="Disordered" evidence="1">
    <location>
        <begin position="206"/>
        <end position="244"/>
    </location>
</feature>
<name>V7CT79_PHAVU</name>
<evidence type="ECO:0000313" key="2">
    <source>
        <dbReference type="EMBL" id="ESW32111.1"/>
    </source>
</evidence>
<dbReference type="eggNOG" id="ENOG502QRKI">
    <property type="taxonomic scope" value="Eukaryota"/>
</dbReference>
<organism evidence="2 3">
    <name type="scientific">Phaseolus vulgaris</name>
    <name type="common">Kidney bean</name>
    <name type="synonym">French bean</name>
    <dbReference type="NCBI Taxonomy" id="3885"/>
    <lineage>
        <taxon>Eukaryota</taxon>
        <taxon>Viridiplantae</taxon>
        <taxon>Streptophyta</taxon>
        <taxon>Embryophyta</taxon>
        <taxon>Tracheophyta</taxon>
        <taxon>Spermatophyta</taxon>
        <taxon>Magnoliopsida</taxon>
        <taxon>eudicotyledons</taxon>
        <taxon>Gunneridae</taxon>
        <taxon>Pentapetalae</taxon>
        <taxon>rosids</taxon>
        <taxon>fabids</taxon>
        <taxon>Fabales</taxon>
        <taxon>Fabaceae</taxon>
        <taxon>Papilionoideae</taxon>
        <taxon>50 kb inversion clade</taxon>
        <taxon>NPAAA clade</taxon>
        <taxon>indigoferoid/millettioid clade</taxon>
        <taxon>Phaseoleae</taxon>
        <taxon>Phaseolus</taxon>
    </lineage>
</organism>
<dbReference type="GO" id="GO:0005886">
    <property type="term" value="C:plasma membrane"/>
    <property type="evidence" value="ECO:0007669"/>
    <property type="project" value="InterPro"/>
</dbReference>
<dbReference type="OrthoDB" id="689803at2759"/>
<dbReference type="OMA" id="EDKRSMP"/>
<dbReference type="InterPro" id="IPR039619">
    <property type="entry name" value="MAKR2/5"/>
</dbReference>
<feature type="region of interest" description="Disordered" evidence="1">
    <location>
        <begin position="77"/>
        <end position="127"/>
    </location>
</feature>
<feature type="compositionally biased region" description="Polar residues" evidence="1">
    <location>
        <begin position="216"/>
        <end position="233"/>
    </location>
</feature>
<dbReference type="PANTHER" id="PTHR33929">
    <property type="entry name" value="MEMBRANE-ASSOCIATED KINASE REGULATOR 2-RELATED"/>
    <property type="match status" value="1"/>
</dbReference>
<dbReference type="AlphaFoldDB" id="V7CT79"/>
<feature type="compositionally biased region" description="Low complexity" evidence="1">
    <location>
        <begin position="382"/>
        <end position="391"/>
    </location>
</feature>
<accession>V7CT79</accession>
<sequence>MTHLQSTKLTTQNKTHSFSLLILSSLKHSLSFQHSLKHSPAMEPFNFLKYWKAAATAPATANDHFFDLELALTDEDDSQDDTNAAENHHQDHSNQSEADSDSDSDSGSEKEFNFTLSPSASSDHPTISLSPSHHLIFKGNLLLNSQPNSKPHFTASFFKSATKFRVFMLGLKKPKPNTHPKKPRQRKLFTVNFKADEVPIVSFFTRDNSSRAKPSHTPNAEETEPSHTQTHLPSSPAEDKRSMPKYLKMVKPLYVRVSKRYAEKIRFSDQVDVASPESAPPCSTVPEKSPTEDEGSQTEGTASVKGQKQGNVSLPAGLRKHLGKGRSAAPPPPQPLESSKRRDDSLLQQHDWIQGAILHCKRSFNAASTECESSEMPRSANEALPEVSSPELSEESTTEK</sequence>
<evidence type="ECO:0008006" key="4">
    <source>
        <dbReference type="Google" id="ProtNLM"/>
    </source>
</evidence>
<feature type="compositionally biased region" description="Polar residues" evidence="1">
    <location>
        <begin position="297"/>
        <end position="312"/>
    </location>
</feature>
<dbReference type="Proteomes" id="UP000000226">
    <property type="component" value="Chromosome 2"/>
</dbReference>
<dbReference type="STRING" id="3885.V7CT79"/>
<evidence type="ECO:0000313" key="3">
    <source>
        <dbReference type="Proteomes" id="UP000000226"/>
    </source>
</evidence>
<gene>
    <name evidence="2" type="ORF">PHAVU_002G293900g</name>
</gene>
<feature type="region of interest" description="Disordered" evidence="1">
    <location>
        <begin position="271"/>
        <end position="350"/>
    </location>
</feature>
<feature type="compositionally biased region" description="Polar residues" evidence="1">
    <location>
        <begin position="114"/>
        <end position="127"/>
    </location>
</feature>
<dbReference type="PANTHER" id="PTHR33929:SF1">
    <property type="entry name" value="MEMBRANE-ASSOCIATED KINASE REGULATOR 2-RELATED"/>
    <property type="match status" value="1"/>
</dbReference>
<dbReference type="Gramene" id="ESW32111">
    <property type="protein sequence ID" value="ESW32111"/>
    <property type="gene ID" value="PHAVU_002G293900g"/>
</dbReference>
<keyword evidence="3" id="KW-1185">Reference proteome</keyword>